<dbReference type="PANTHER" id="PTHR38602:SF1">
    <property type="entry name" value="INNER MEMBRANE PROTEIN"/>
    <property type="match status" value="1"/>
</dbReference>
<evidence type="ECO:0000313" key="3">
    <source>
        <dbReference type="Proteomes" id="UP001163726"/>
    </source>
</evidence>
<evidence type="ECO:0000313" key="2">
    <source>
        <dbReference type="EMBL" id="WAJ69921.1"/>
    </source>
</evidence>
<reference evidence="2" key="1">
    <citation type="submission" date="2022-10" db="EMBL/GenBank/DDBJ databases">
        <title>Catenovulum adriacola sp. nov. isolated in the Harbour of Susak.</title>
        <authorList>
            <person name="Schoch T."/>
            <person name="Reich S.J."/>
            <person name="Stoeferle S."/>
            <person name="Flaiz M."/>
            <person name="Kazda M."/>
            <person name="Riedel C.U."/>
            <person name="Duerre P."/>
        </authorList>
    </citation>
    <scope>NUCLEOTIDE SEQUENCE</scope>
    <source>
        <strain evidence="2">TS8</strain>
    </source>
</reference>
<dbReference type="InterPro" id="IPR019201">
    <property type="entry name" value="DUF2065"/>
</dbReference>
<keyword evidence="3" id="KW-1185">Reference proteome</keyword>
<name>A0ABY7AL82_9ALTE</name>
<dbReference type="Proteomes" id="UP001163726">
    <property type="component" value="Chromosome"/>
</dbReference>
<dbReference type="PANTHER" id="PTHR38602">
    <property type="entry name" value="INNER MEMBRANE PROTEIN-RELATED"/>
    <property type="match status" value="1"/>
</dbReference>
<keyword evidence="1" id="KW-0812">Transmembrane</keyword>
<dbReference type="RefSeq" id="WP_268074214.1">
    <property type="nucleotide sequence ID" value="NZ_CP109965.1"/>
</dbReference>
<protein>
    <submittedName>
        <fullName evidence="2">DUF2065 domain-containing protein</fullName>
    </submittedName>
</protein>
<dbReference type="Pfam" id="PF09838">
    <property type="entry name" value="DUF2065"/>
    <property type="match status" value="1"/>
</dbReference>
<feature type="transmembrane region" description="Helical" evidence="1">
    <location>
        <begin position="39"/>
        <end position="57"/>
    </location>
</feature>
<sequence length="58" mass="6612">MDFFKLLALVLIIEGIGPFLVPKAWQDYLRQLSNMPENQLRWVGGVLLIIGAILLFLN</sequence>
<organism evidence="2 3">
    <name type="scientific">Catenovulum adriaticum</name>
    <dbReference type="NCBI Taxonomy" id="2984846"/>
    <lineage>
        <taxon>Bacteria</taxon>
        <taxon>Pseudomonadati</taxon>
        <taxon>Pseudomonadota</taxon>
        <taxon>Gammaproteobacteria</taxon>
        <taxon>Alteromonadales</taxon>
        <taxon>Alteromonadaceae</taxon>
        <taxon>Catenovulum</taxon>
    </lineage>
</organism>
<dbReference type="EMBL" id="CP109965">
    <property type="protein sequence ID" value="WAJ69921.1"/>
    <property type="molecule type" value="Genomic_DNA"/>
</dbReference>
<evidence type="ECO:0000256" key="1">
    <source>
        <dbReference type="SAM" id="Phobius"/>
    </source>
</evidence>
<keyword evidence="1" id="KW-1133">Transmembrane helix</keyword>
<gene>
    <name evidence="2" type="ORF">OLW01_12325</name>
</gene>
<keyword evidence="1" id="KW-0472">Membrane</keyword>
<accession>A0ABY7AL82</accession>
<proteinExistence type="predicted"/>